<feature type="domain" description="Molybdopterin cofactor biosynthesis C (MoaC)" evidence="3">
    <location>
        <begin position="17"/>
        <end position="149"/>
    </location>
</feature>
<keyword evidence="2" id="KW-0501">Molybdenum cofactor biosynthesis</keyword>
<dbReference type="AlphaFoldDB" id="A0A645IWG1"/>
<proteinExistence type="predicted"/>
<dbReference type="InterPro" id="IPR036522">
    <property type="entry name" value="MoaC_sf"/>
</dbReference>
<evidence type="ECO:0000256" key="1">
    <source>
        <dbReference type="ARBA" id="ARBA00005046"/>
    </source>
</evidence>
<dbReference type="UniPathway" id="UPA00344"/>
<dbReference type="InterPro" id="IPR002820">
    <property type="entry name" value="Mopterin_CF_biosynth-C_dom"/>
</dbReference>
<comment type="pathway">
    <text evidence="1">Cofactor biosynthesis; molybdopterin biosynthesis.</text>
</comment>
<dbReference type="Gene3D" id="3.30.70.640">
    <property type="entry name" value="Molybdopterin cofactor biosynthesis C (MoaC) domain"/>
    <property type="match status" value="1"/>
</dbReference>
<dbReference type="NCBIfam" id="TIGR00581">
    <property type="entry name" value="moaC"/>
    <property type="match status" value="1"/>
</dbReference>
<dbReference type="PANTHER" id="PTHR22960">
    <property type="entry name" value="MOLYBDOPTERIN COFACTOR SYNTHESIS PROTEIN A"/>
    <property type="match status" value="1"/>
</dbReference>
<dbReference type="EC" id="4.6.1.17" evidence="4"/>
<keyword evidence="4" id="KW-0456">Lyase</keyword>
<dbReference type="GO" id="GO:0061799">
    <property type="term" value="F:cyclic pyranopterin monophosphate synthase activity"/>
    <property type="evidence" value="ECO:0007669"/>
    <property type="project" value="UniProtKB-EC"/>
</dbReference>
<evidence type="ECO:0000256" key="2">
    <source>
        <dbReference type="ARBA" id="ARBA00023150"/>
    </source>
</evidence>
<dbReference type="PANTHER" id="PTHR22960:SF0">
    <property type="entry name" value="MOLYBDENUM COFACTOR BIOSYNTHESIS PROTEIN 1"/>
    <property type="match status" value="1"/>
</dbReference>
<dbReference type="Pfam" id="PF01967">
    <property type="entry name" value="MoaC"/>
    <property type="match status" value="1"/>
</dbReference>
<gene>
    <name evidence="4" type="primary">moaC_17</name>
    <name evidence="4" type="ORF">SDC9_203210</name>
</gene>
<protein>
    <submittedName>
        <fullName evidence="4">Cyclic pyranopterin monophosphate synthase</fullName>
        <ecNumber evidence="4">4.6.1.17</ecNumber>
    </submittedName>
</protein>
<comment type="caution">
    <text evidence="4">The sequence shown here is derived from an EMBL/GenBank/DDBJ whole genome shotgun (WGS) entry which is preliminary data.</text>
</comment>
<dbReference type="GO" id="GO:0061798">
    <property type="term" value="F:GTP 3',8'-cyclase activity"/>
    <property type="evidence" value="ECO:0007669"/>
    <property type="project" value="TreeGrafter"/>
</dbReference>
<dbReference type="EMBL" id="VSSQ01124905">
    <property type="protein sequence ID" value="MPN55526.1"/>
    <property type="molecule type" value="Genomic_DNA"/>
</dbReference>
<dbReference type="SUPFAM" id="SSF55040">
    <property type="entry name" value="Molybdenum cofactor biosynthesis protein C, MoaC"/>
    <property type="match status" value="1"/>
</dbReference>
<name>A0A645IWG1_9ZZZZ</name>
<evidence type="ECO:0000259" key="3">
    <source>
        <dbReference type="Pfam" id="PF01967"/>
    </source>
</evidence>
<sequence>MENKKLTHLDNDGNANMVDVGQKAITARSASASGHISLSENTIELILENRIKKGSVLTVAKIAGIMAAKKTSDIIPLCHPLLLNVADVNLTIEENGVKAVSYVSCNGNTGVEMEALNAVSSSLLTIYDMCKAVDKEMVISGIKLLSKEKKEIL</sequence>
<dbReference type="NCBIfam" id="NF006870">
    <property type="entry name" value="PRK09364.1"/>
    <property type="match status" value="1"/>
</dbReference>
<accession>A0A645IWG1</accession>
<organism evidence="4">
    <name type="scientific">bioreactor metagenome</name>
    <dbReference type="NCBI Taxonomy" id="1076179"/>
    <lineage>
        <taxon>unclassified sequences</taxon>
        <taxon>metagenomes</taxon>
        <taxon>ecological metagenomes</taxon>
    </lineage>
</organism>
<reference evidence="4" key="1">
    <citation type="submission" date="2019-08" db="EMBL/GenBank/DDBJ databases">
        <authorList>
            <person name="Kucharzyk K."/>
            <person name="Murdoch R.W."/>
            <person name="Higgins S."/>
            <person name="Loffler F."/>
        </authorList>
    </citation>
    <scope>NUCLEOTIDE SEQUENCE</scope>
</reference>
<dbReference type="GO" id="GO:0006777">
    <property type="term" value="P:Mo-molybdopterin cofactor biosynthetic process"/>
    <property type="evidence" value="ECO:0007669"/>
    <property type="project" value="UniProtKB-KW"/>
</dbReference>
<dbReference type="InterPro" id="IPR023045">
    <property type="entry name" value="MoaC"/>
</dbReference>
<evidence type="ECO:0000313" key="4">
    <source>
        <dbReference type="EMBL" id="MPN55526.1"/>
    </source>
</evidence>
<dbReference type="InterPro" id="IPR050105">
    <property type="entry name" value="MoCo_biosynth_MoaA/MoaC"/>
</dbReference>
<dbReference type="CDD" id="cd00528">
    <property type="entry name" value="MoaC"/>
    <property type="match status" value="1"/>
</dbReference>